<feature type="compositionally biased region" description="Basic and acidic residues" evidence="1">
    <location>
        <begin position="106"/>
        <end position="122"/>
    </location>
</feature>
<accession>A0A8S5PMF7</accession>
<dbReference type="Pfam" id="PF13730">
    <property type="entry name" value="HTH_36"/>
    <property type="match status" value="1"/>
</dbReference>
<dbReference type="SUPFAM" id="SSF46785">
    <property type="entry name" value="Winged helix' DNA-binding domain"/>
    <property type="match status" value="1"/>
</dbReference>
<dbReference type="InterPro" id="IPR036388">
    <property type="entry name" value="WH-like_DNA-bd_sf"/>
</dbReference>
<reference evidence="2" key="1">
    <citation type="journal article" date="2021" name="Proc. Natl. Acad. Sci. U.S.A.">
        <title>A Catalog of Tens of Thousands of Viruses from Human Metagenomes Reveals Hidden Associations with Chronic Diseases.</title>
        <authorList>
            <person name="Tisza M.J."/>
            <person name="Buck C.B."/>
        </authorList>
    </citation>
    <scope>NUCLEOTIDE SEQUENCE</scope>
    <source>
        <strain evidence="2">CtbLB3</strain>
    </source>
</reference>
<evidence type="ECO:0000313" key="2">
    <source>
        <dbReference type="EMBL" id="DAE07944.1"/>
    </source>
</evidence>
<protein>
    <submittedName>
        <fullName evidence="2">Helix-turn-helix domain protein</fullName>
    </submittedName>
</protein>
<organism evidence="2">
    <name type="scientific">Siphoviridae sp. ctbLB3</name>
    <dbReference type="NCBI Taxonomy" id="2825565"/>
    <lineage>
        <taxon>Viruses</taxon>
        <taxon>Duplodnaviria</taxon>
        <taxon>Heunggongvirae</taxon>
        <taxon>Uroviricota</taxon>
        <taxon>Caudoviricetes</taxon>
    </lineage>
</organism>
<feature type="region of interest" description="Disordered" evidence="1">
    <location>
        <begin position="99"/>
        <end position="132"/>
    </location>
</feature>
<feature type="compositionally biased region" description="Low complexity" evidence="1">
    <location>
        <begin position="185"/>
        <end position="201"/>
    </location>
</feature>
<proteinExistence type="predicted"/>
<evidence type="ECO:0000256" key="1">
    <source>
        <dbReference type="SAM" id="MobiDB-lite"/>
    </source>
</evidence>
<dbReference type="Gene3D" id="1.10.10.10">
    <property type="entry name" value="Winged helix-like DNA-binding domain superfamily/Winged helix DNA-binding domain"/>
    <property type="match status" value="1"/>
</dbReference>
<dbReference type="EMBL" id="BK015460">
    <property type="protein sequence ID" value="DAE07944.1"/>
    <property type="molecule type" value="Genomic_DNA"/>
</dbReference>
<sequence length="314" mass="34996">MSIKLIDKVTESGLPTGQRFVLLILADACNDEGTCYPSQATIIRKTGMGKTTVGNHLAWLEMHGLISRYRRQNSNKRKSDLYQINVELLNRLVSGEKLATATSEHSNSEHSNSEHSNSEHSNSEPPNVQNLNLPYKKNRHIEPSDIPHYPQNSDCADALVAANATTGSGDLEFENLADNTNKPLNPASLAESANNAAAHSGSPKRKAIAPVPVQQVLQTYNEVLGDKLPKAQLLNDKRKRVIAGRWKEMLNSKDPSGKVRFTDTASGLAWFAKFFAKVAMNPHWLGENDRGWRADLDWILKPDNFLRILEWRPK</sequence>
<dbReference type="InterPro" id="IPR036390">
    <property type="entry name" value="WH_DNA-bd_sf"/>
</dbReference>
<name>A0A8S5PMF7_9CAUD</name>
<feature type="region of interest" description="Disordered" evidence="1">
    <location>
        <begin position="178"/>
        <end position="206"/>
    </location>
</feature>